<reference evidence="1 2" key="1">
    <citation type="submission" date="2018-03" db="EMBL/GenBank/DDBJ databases">
        <title>Genomic Encyclopedia of Archaeal and Bacterial Type Strains, Phase II (KMG-II): from individual species to whole genera.</title>
        <authorList>
            <person name="Goeker M."/>
        </authorList>
    </citation>
    <scope>NUCLEOTIDE SEQUENCE [LARGE SCALE GENOMIC DNA]</scope>
    <source>
        <strain evidence="1 2">DSM 100212</strain>
    </source>
</reference>
<dbReference type="InterPro" id="IPR021251">
    <property type="entry name" value="DUF2793"/>
</dbReference>
<evidence type="ECO:0000313" key="2">
    <source>
        <dbReference type="Proteomes" id="UP000238392"/>
    </source>
</evidence>
<accession>A0A2T0WXS5</accession>
<dbReference type="AlphaFoldDB" id="A0A2T0WXS5"/>
<protein>
    <submittedName>
        <fullName evidence="1">Uncharacterized protein DUF2793</fullName>
    </submittedName>
</protein>
<evidence type="ECO:0000313" key="1">
    <source>
        <dbReference type="EMBL" id="PRY91510.1"/>
    </source>
</evidence>
<sequence length="358" mass="37454">MVSSTSPRLNLPLIQPSQAQKHVTHNEALMHLDGITQLVVTAFDQSTPPEAPIPGDIYALTDAPSGVWAPYPEHLAMASDNGWITFLPQEGWQAWDLTSGRCMVLGAEGWHPLLDDLQNLTSLGVNASADSTNRLTVSSDASLFNHAGAGHQMKLNKATAGDTASLLMQSNWSGRAEIGLSGDDNLHIKVSADGGTWTESLVIDGANGLIGGAAVQVDAYDQTAGRLMRADYGYGPGSVVGSVAMTDGLPSGAVIEQGENANGSYVRFADGTQICRAEIAATEPVTTASGALFSSSAMLWTYPAPFAENAAPTVTGSCDQGCWVSRGTTSPVDVELIGWSATETSAYTIDIIAIGRWA</sequence>
<dbReference type="RefSeq" id="WP_106263181.1">
    <property type="nucleotide sequence ID" value="NZ_PVTQ01000003.1"/>
</dbReference>
<dbReference type="EMBL" id="PVTQ01000003">
    <property type="protein sequence ID" value="PRY91510.1"/>
    <property type="molecule type" value="Genomic_DNA"/>
</dbReference>
<dbReference type="Pfam" id="PF10983">
    <property type="entry name" value="DUF2793"/>
    <property type="match status" value="1"/>
</dbReference>
<proteinExistence type="predicted"/>
<comment type="caution">
    <text evidence="1">The sequence shown here is derived from an EMBL/GenBank/DDBJ whole genome shotgun (WGS) entry which is preliminary data.</text>
</comment>
<dbReference type="Proteomes" id="UP000238392">
    <property type="component" value="Unassembled WGS sequence"/>
</dbReference>
<keyword evidence="2" id="KW-1185">Reference proteome</keyword>
<organism evidence="1 2">
    <name type="scientific">Donghicola tyrosinivorans</name>
    <dbReference type="NCBI Taxonomy" id="1652492"/>
    <lineage>
        <taxon>Bacteria</taxon>
        <taxon>Pseudomonadati</taxon>
        <taxon>Pseudomonadota</taxon>
        <taxon>Alphaproteobacteria</taxon>
        <taxon>Rhodobacterales</taxon>
        <taxon>Roseobacteraceae</taxon>
        <taxon>Donghicola</taxon>
    </lineage>
</organism>
<dbReference type="OrthoDB" id="564699at2"/>
<gene>
    <name evidence="1" type="ORF">CLV74_10394</name>
</gene>
<name>A0A2T0WXS5_9RHOB</name>